<dbReference type="SMART" id="SM00116">
    <property type="entry name" value="CBS"/>
    <property type="match status" value="2"/>
</dbReference>
<evidence type="ECO:0000256" key="5">
    <source>
        <dbReference type="ARBA" id="ARBA00022737"/>
    </source>
</evidence>
<evidence type="ECO:0000256" key="3">
    <source>
        <dbReference type="ARBA" id="ARBA00022449"/>
    </source>
</evidence>
<evidence type="ECO:0000256" key="13">
    <source>
        <dbReference type="ARBA" id="ARBA00023214"/>
    </source>
</evidence>
<dbReference type="InterPro" id="IPR046342">
    <property type="entry name" value="CBS_dom_sf"/>
</dbReference>
<dbReference type="InterPro" id="IPR000644">
    <property type="entry name" value="CBS_dom"/>
</dbReference>
<dbReference type="PRINTS" id="PR00762">
    <property type="entry name" value="CLCHANNEL"/>
</dbReference>
<dbReference type="PANTHER" id="PTHR45711:SF8">
    <property type="entry name" value="H(+)_CL(-) EXCHANGE TRANSPORTER 3"/>
    <property type="match status" value="1"/>
</dbReference>
<dbReference type="PROSITE" id="PS51371">
    <property type="entry name" value="CBS"/>
    <property type="match status" value="1"/>
</dbReference>
<protein>
    <recommendedName>
        <fullName evidence="15">Chloride channel protein</fullName>
    </recommendedName>
</protein>
<evidence type="ECO:0000256" key="11">
    <source>
        <dbReference type="ARBA" id="ARBA00023122"/>
    </source>
</evidence>
<feature type="transmembrane region" description="Helical" evidence="15">
    <location>
        <begin position="379"/>
        <end position="398"/>
    </location>
</feature>
<evidence type="ECO:0000256" key="7">
    <source>
        <dbReference type="ARBA" id="ARBA00022753"/>
    </source>
</evidence>
<evidence type="ECO:0000256" key="16">
    <source>
        <dbReference type="SAM" id="MobiDB-lite"/>
    </source>
</evidence>
<dbReference type="Gene3D" id="3.90.1280.20">
    <property type="match status" value="2"/>
</dbReference>
<comment type="caution">
    <text evidence="18">The sequence shown here is derived from an EMBL/GenBank/DDBJ whole genome shotgun (WGS) entry which is preliminary data.</text>
</comment>
<evidence type="ECO:0000256" key="14">
    <source>
        <dbReference type="PROSITE-ProRule" id="PRU00703"/>
    </source>
</evidence>
<feature type="domain" description="CBS" evidence="17">
    <location>
        <begin position="609"/>
        <end position="675"/>
    </location>
</feature>
<feature type="transmembrane region" description="Helical" evidence="15">
    <location>
        <begin position="235"/>
        <end position="255"/>
    </location>
</feature>
<reference evidence="18 19" key="1">
    <citation type="submission" date="2018-03" db="EMBL/GenBank/DDBJ databases">
        <title>Draft genome sequence of Rohu Carp (Labeo rohita).</title>
        <authorList>
            <person name="Das P."/>
            <person name="Kushwaha B."/>
            <person name="Joshi C.G."/>
            <person name="Kumar D."/>
            <person name="Nagpure N.S."/>
            <person name="Sahoo L."/>
            <person name="Das S.P."/>
            <person name="Bit A."/>
            <person name="Patnaik S."/>
            <person name="Meher P.K."/>
            <person name="Jayasankar P."/>
            <person name="Koringa P.G."/>
            <person name="Patel N.V."/>
            <person name="Hinsu A.T."/>
            <person name="Kumar R."/>
            <person name="Pandey M."/>
            <person name="Agarwal S."/>
            <person name="Srivastava S."/>
            <person name="Singh M."/>
            <person name="Iquebal M.A."/>
            <person name="Jaiswal S."/>
            <person name="Angadi U.B."/>
            <person name="Kumar N."/>
            <person name="Raza M."/>
            <person name="Shah T.M."/>
            <person name="Rai A."/>
            <person name="Jena J.K."/>
        </authorList>
    </citation>
    <scope>NUCLEOTIDE SEQUENCE [LARGE SCALE GENOMIC DNA]</scope>
    <source>
        <strain evidence="18">DASCIFA01</strain>
        <tissue evidence="18">Testis</tissue>
    </source>
</reference>
<keyword evidence="2 15" id="KW-0813">Transport</keyword>
<dbReference type="FunFam" id="3.90.1280.20:FF:000001">
    <property type="entry name" value="Chloride channel protein"/>
    <property type="match status" value="1"/>
</dbReference>
<evidence type="ECO:0000313" key="19">
    <source>
        <dbReference type="Proteomes" id="UP000290572"/>
    </source>
</evidence>
<dbReference type="CDD" id="cd03684">
    <property type="entry name" value="ClC_3_like"/>
    <property type="match status" value="1"/>
</dbReference>
<dbReference type="SUPFAM" id="SSF81340">
    <property type="entry name" value="Clc chloride channel"/>
    <property type="match status" value="1"/>
</dbReference>
<gene>
    <name evidence="18" type="ORF">ROHU_007504</name>
</gene>
<keyword evidence="12 15" id="KW-0472">Membrane</keyword>
<sequence>MESEQLFNRGYGRNSYNSITSASSDEELLDGAGVIMDFHTTEDDNLLDGDASPGSNYAMSNGGGGGGASSSTHLLDLLEEPIPGVGTYDDFHTIDWVREKCKDRERHRKWLFRLTFTRALAGVIDIAADWMNDLKEGVCLSAMWFNHEQCCWDSNETTFAERDKCPQWKTWAELILGQAEGPGSYIMNYFMFTFWALSFAFLAVSLVKVFAPYACGSGIPEIKTILSGFIIRGYLGKWTLMIKTITLVLAVASGLSLGKEGPLVHVACCCGNIFSYLFPKYSKNEAKKREVSYYFPLKTLWRSFFAALVAAFVLRSINPFGNSRLVLFYVEYHTPWYLFELFPFILLGVFGGLWGAFFIRANIAWCRRRKSTRFGKYPVLEVITVAAITAIVAFPNPYTRQNTSELIKELFTDCGPLESSQLCQYRSQMNGSQAYPEGSDAAATPGVYSAMWQLSLALVFKIIMTIFTFGLKVPSGLFIPSMAIGAIAGRIVGIAVEQLAYYHHDWFLFREWCEVGADCITPGLYAMVGAAACLGGVTRMTVSLVVIVFELTGGLEYIVPLMAAVMTSKWVGDAFGREGIYEAHIRLNGYPFLDAKEEFTHTTLAREVMRPRRNDTPLAVLTQDDMTLAELQNIISETSYNGFPVIVSKESQRLVGFALRRDITIAIENARRKQEGIMLNSRVYFTQHAPTLPADSPRPLKLRSILDMSPFTVTDHTPMEIVVDIFRKLGLRQCLVTHNGILALAVVCSQQFLSPKSTVLTCLKFHTPSSFSCLMFDLFTFLPVANILQAFHEHFTKAPPWYYHKKRYPPSYGPDGKPRPRVNNVQLASSSSRYEEDESEEEVRLLDNSSL</sequence>
<dbReference type="GO" id="GO:0005247">
    <property type="term" value="F:voltage-gated chloride channel activity"/>
    <property type="evidence" value="ECO:0007669"/>
    <property type="project" value="TreeGrafter"/>
</dbReference>
<comment type="similarity">
    <text evidence="15">Belongs to the chloride channel (TC 2.A.49) family.</text>
</comment>
<evidence type="ECO:0000256" key="6">
    <source>
        <dbReference type="ARBA" id="ARBA00022741"/>
    </source>
</evidence>
<organism evidence="18 19">
    <name type="scientific">Labeo rohita</name>
    <name type="common">Indian major carp</name>
    <name type="synonym">Cyprinus rohita</name>
    <dbReference type="NCBI Taxonomy" id="84645"/>
    <lineage>
        <taxon>Eukaryota</taxon>
        <taxon>Metazoa</taxon>
        <taxon>Chordata</taxon>
        <taxon>Craniata</taxon>
        <taxon>Vertebrata</taxon>
        <taxon>Euteleostomi</taxon>
        <taxon>Actinopterygii</taxon>
        <taxon>Neopterygii</taxon>
        <taxon>Teleostei</taxon>
        <taxon>Ostariophysi</taxon>
        <taxon>Cypriniformes</taxon>
        <taxon>Cyprinidae</taxon>
        <taxon>Labeoninae</taxon>
        <taxon>Labeonini</taxon>
        <taxon>Labeo</taxon>
    </lineage>
</organism>
<dbReference type="GO" id="GO:0008021">
    <property type="term" value="C:synaptic vesicle"/>
    <property type="evidence" value="ECO:0007669"/>
    <property type="project" value="TreeGrafter"/>
</dbReference>
<feature type="transmembrane region" description="Helical" evidence="15">
    <location>
        <begin position="192"/>
        <end position="214"/>
    </location>
</feature>
<keyword evidence="11 14" id="KW-0129">CBS domain</keyword>
<dbReference type="GO" id="GO:0015297">
    <property type="term" value="F:antiporter activity"/>
    <property type="evidence" value="ECO:0007669"/>
    <property type="project" value="UniProtKB-KW"/>
</dbReference>
<dbReference type="EMBL" id="QBIY01012687">
    <property type="protein sequence ID" value="RXN19023.1"/>
    <property type="molecule type" value="Genomic_DNA"/>
</dbReference>
<dbReference type="GO" id="GO:0010008">
    <property type="term" value="C:endosome membrane"/>
    <property type="evidence" value="ECO:0007669"/>
    <property type="project" value="UniProtKB-SubCell"/>
</dbReference>
<evidence type="ECO:0000256" key="4">
    <source>
        <dbReference type="ARBA" id="ARBA00022692"/>
    </source>
</evidence>
<name>A0A498MGR6_LABRO</name>
<dbReference type="FunFam" id="3.10.580.20:FF:000001">
    <property type="entry name" value="Chloride channel protein"/>
    <property type="match status" value="1"/>
</dbReference>
<comment type="subcellular location">
    <subcellularLocation>
        <location evidence="1">Endosome membrane</location>
        <topology evidence="1">Multi-pass membrane protein</topology>
    </subcellularLocation>
    <subcellularLocation>
        <location evidence="15">Membrane</location>
        <topology evidence="15">Multi-pass membrane protein</topology>
    </subcellularLocation>
</comment>
<dbReference type="AlphaFoldDB" id="A0A498MGR6"/>
<dbReference type="Proteomes" id="UP000290572">
    <property type="component" value="Unassembled WGS sequence"/>
</dbReference>
<keyword evidence="9 15" id="KW-1133">Transmembrane helix</keyword>
<dbReference type="CDD" id="cd04591">
    <property type="entry name" value="CBS_pair_voltage-gated_CLC_euk_bac"/>
    <property type="match status" value="1"/>
</dbReference>
<comment type="caution">
    <text evidence="15">Lacks conserved residue(s) required for the propagation of feature annotation.</text>
</comment>
<dbReference type="PANTHER" id="PTHR45711">
    <property type="entry name" value="CHLORIDE CHANNEL PROTEIN"/>
    <property type="match status" value="1"/>
</dbReference>
<dbReference type="GO" id="GO:0005794">
    <property type="term" value="C:Golgi apparatus"/>
    <property type="evidence" value="ECO:0007669"/>
    <property type="project" value="TreeGrafter"/>
</dbReference>
<dbReference type="Pfam" id="PF00654">
    <property type="entry name" value="Voltage_CLC"/>
    <property type="match status" value="1"/>
</dbReference>
<feature type="transmembrane region" description="Helical" evidence="15">
    <location>
        <begin position="483"/>
        <end position="504"/>
    </location>
</feature>
<feature type="transmembrane region" description="Helical" evidence="15">
    <location>
        <begin position="299"/>
        <end position="317"/>
    </location>
</feature>
<dbReference type="GO" id="GO:0005524">
    <property type="term" value="F:ATP binding"/>
    <property type="evidence" value="ECO:0007669"/>
    <property type="project" value="UniProtKB-KW"/>
</dbReference>
<feature type="transmembrane region" description="Helical" evidence="15">
    <location>
        <begin position="261"/>
        <end position="278"/>
    </location>
</feature>
<evidence type="ECO:0000313" key="18">
    <source>
        <dbReference type="EMBL" id="RXN19023.1"/>
    </source>
</evidence>
<dbReference type="Gene3D" id="1.10.3080.10">
    <property type="entry name" value="Clc chloride channel"/>
    <property type="match status" value="1"/>
</dbReference>
<dbReference type="FunFam" id="1.10.3080.10:FF:000016">
    <property type="entry name" value="Chloride channel protein"/>
    <property type="match status" value="1"/>
</dbReference>
<keyword evidence="7" id="KW-0967">Endosome</keyword>
<keyword evidence="10 15" id="KW-0406">Ion transport</keyword>
<keyword evidence="13 15" id="KW-0868">Chloride</keyword>
<evidence type="ECO:0000256" key="12">
    <source>
        <dbReference type="ARBA" id="ARBA00023136"/>
    </source>
</evidence>
<dbReference type="SUPFAM" id="SSF54631">
    <property type="entry name" value="CBS-domain pair"/>
    <property type="match status" value="1"/>
</dbReference>
<keyword evidence="3" id="KW-0050">Antiport</keyword>
<evidence type="ECO:0000256" key="15">
    <source>
        <dbReference type="RuleBase" id="RU361221"/>
    </source>
</evidence>
<evidence type="ECO:0000256" key="10">
    <source>
        <dbReference type="ARBA" id="ARBA00023065"/>
    </source>
</evidence>
<feature type="transmembrane region" description="Helical" evidence="15">
    <location>
        <begin position="450"/>
        <end position="471"/>
    </location>
</feature>
<feature type="transmembrane region" description="Helical" evidence="15">
    <location>
        <begin position="337"/>
        <end position="359"/>
    </location>
</feature>
<accession>A0A498MGR6</accession>
<dbReference type="GO" id="GO:0005886">
    <property type="term" value="C:plasma membrane"/>
    <property type="evidence" value="ECO:0007669"/>
    <property type="project" value="TreeGrafter"/>
</dbReference>
<evidence type="ECO:0000256" key="9">
    <source>
        <dbReference type="ARBA" id="ARBA00022989"/>
    </source>
</evidence>
<keyword evidence="6" id="KW-0547">Nucleotide-binding</keyword>
<evidence type="ECO:0000259" key="17">
    <source>
        <dbReference type="PROSITE" id="PS51371"/>
    </source>
</evidence>
<dbReference type="GO" id="GO:0005769">
    <property type="term" value="C:early endosome"/>
    <property type="evidence" value="ECO:0007669"/>
    <property type="project" value="TreeGrafter"/>
</dbReference>
<dbReference type="InterPro" id="IPR001807">
    <property type="entry name" value="ClC"/>
</dbReference>
<proteinExistence type="inferred from homology"/>
<keyword evidence="4 15" id="KW-0812">Transmembrane</keyword>
<feature type="transmembrane region" description="Helical" evidence="15">
    <location>
        <begin position="524"/>
        <end position="549"/>
    </location>
</feature>
<evidence type="ECO:0000256" key="8">
    <source>
        <dbReference type="ARBA" id="ARBA00022840"/>
    </source>
</evidence>
<keyword evidence="19" id="KW-1185">Reference proteome</keyword>
<dbReference type="Pfam" id="PF00571">
    <property type="entry name" value="CBS"/>
    <property type="match status" value="1"/>
</dbReference>
<dbReference type="STRING" id="84645.A0A498MGR6"/>
<feature type="region of interest" description="Disordered" evidence="16">
    <location>
        <begin position="812"/>
        <end position="851"/>
    </location>
</feature>
<evidence type="ECO:0000256" key="2">
    <source>
        <dbReference type="ARBA" id="ARBA00022448"/>
    </source>
</evidence>
<evidence type="ECO:0000256" key="1">
    <source>
        <dbReference type="ARBA" id="ARBA00004337"/>
    </source>
</evidence>
<keyword evidence="5" id="KW-0677">Repeat</keyword>
<dbReference type="InterPro" id="IPR014743">
    <property type="entry name" value="Cl-channel_core"/>
</dbReference>
<keyword evidence="8" id="KW-0067">ATP-binding</keyword>